<dbReference type="Proteomes" id="UP000242972">
    <property type="component" value="Unassembled WGS sequence"/>
</dbReference>
<evidence type="ECO:0000313" key="2">
    <source>
        <dbReference type="EMBL" id="PSR35433.1"/>
    </source>
</evidence>
<evidence type="ECO:0000259" key="1">
    <source>
        <dbReference type="PROSITE" id="PS51910"/>
    </source>
</evidence>
<dbReference type="PROSITE" id="PS51910">
    <property type="entry name" value="GH18_2"/>
    <property type="match status" value="1"/>
</dbReference>
<evidence type="ECO:0000313" key="3">
    <source>
        <dbReference type="Proteomes" id="UP000242972"/>
    </source>
</evidence>
<dbReference type="EMBL" id="PXYW01000001">
    <property type="protein sequence ID" value="PSR35433.1"/>
    <property type="molecule type" value="Genomic_DNA"/>
</dbReference>
<dbReference type="InterPro" id="IPR001223">
    <property type="entry name" value="Glyco_hydro18_cat"/>
</dbReference>
<dbReference type="GO" id="GO:0005975">
    <property type="term" value="P:carbohydrate metabolic process"/>
    <property type="evidence" value="ECO:0007669"/>
    <property type="project" value="InterPro"/>
</dbReference>
<dbReference type="InterPro" id="IPR011583">
    <property type="entry name" value="Chitinase_II/V-like_cat"/>
</dbReference>
<feature type="domain" description="GH18" evidence="1">
    <location>
        <begin position="70"/>
        <end position="375"/>
    </location>
</feature>
<dbReference type="SUPFAM" id="SSF51445">
    <property type="entry name" value="(Trans)glycosidases"/>
    <property type="match status" value="1"/>
</dbReference>
<proteinExistence type="predicted"/>
<comment type="caution">
    <text evidence="2">The sequence shown here is derived from an EMBL/GenBank/DDBJ whole genome shotgun (WGS) entry which is preliminary data.</text>
</comment>
<dbReference type="Gene3D" id="3.20.20.80">
    <property type="entry name" value="Glycosidases"/>
    <property type="match status" value="1"/>
</dbReference>
<reference evidence="2 3" key="1">
    <citation type="journal article" date="2014" name="BMC Genomics">
        <title>Comparison of environmental and isolate Sulfobacillus genomes reveals diverse carbon, sulfur, nitrogen, and hydrogen metabolisms.</title>
        <authorList>
            <person name="Justice N.B."/>
            <person name="Norman A."/>
            <person name="Brown C.T."/>
            <person name="Singh A."/>
            <person name="Thomas B.C."/>
            <person name="Banfield J.F."/>
        </authorList>
    </citation>
    <scope>NUCLEOTIDE SEQUENCE [LARGE SCALE GENOMIC DNA]</scope>
    <source>
        <strain evidence="2">AMDSBA4</strain>
    </source>
</reference>
<accession>A0A2T2XLR8</accession>
<dbReference type="AlphaFoldDB" id="A0A2T2XLR8"/>
<protein>
    <submittedName>
        <fullName evidence="2">Glycoside hydrolase</fullName>
    </submittedName>
</protein>
<dbReference type="InterPro" id="IPR029070">
    <property type="entry name" value="Chitinase_insertion_sf"/>
</dbReference>
<dbReference type="PANTHER" id="PTHR46066">
    <property type="entry name" value="CHITINASE DOMAIN-CONTAINING PROTEIN 1 FAMILY MEMBER"/>
    <property type="match status" value="1"/>
</dbReference>
<dbReference type="InterPro" id="IPR017853">
    <property type="entry name" value="GH"/>
</dbReference>
<dbReference type="Gene3D" id="3.10.50.10">
    <property type="match status" value="1"/>
</dbReference>
<name>A0A2T2XLR8_9FIRM</name>
<organism evidence="2 3">
    <name type="scientific">Sulfobacillus benefaciens</name>
    <dbReference type="NCBI Taxonomy" id="453960"/>
    <lineage>
        <taxon>Bacteria</taxon>
        <taxon>Bacillati</taxon>
        <taxon>Bacillota</taxon>
        <taxon>Clostridia</taxon>
        <taxon>Eubacteriales</taxon>
        <taxon>Clostridiales Family XVII. Incertae Sedis</taxon>
        <taxon>Sulfobacillus</taxon>
    </lineage>
</organism>
<dbReference type="GO" id="GO:0016787">
    <property type="term" value="F:hydrolase activity"/>
    <property type="evidence" value="ECO:0007669"/>
    <property type="project" value="UniProtKB-KW"/>
</dbReference>
<dbReference type="GO" id="GO:0008061">
    <property type="term" value="F:chitin binding"/>
    <property type="evidence" value="ECO:0007669"/>
    <property type="project" value="InterPro"/>
</dbReference>
<sequence length="386" mass="41582">MVSNHHAKWLAIAGATAMFVAGCSLTGSPPPKSPAPVKHVTNATRKTAKTASKDLTKTKTATPKSKGPALKVIAFYDPTMSKVAPDPFQLLKAHPGLVTYLAPFWYEVSATGSIISKPEGNAPQLAAQQHLPLVPLFNNAAGSDGMLATSATRHTAVSNIVHLVTAHNYAGVNIDFQMLKPTDAPLLVKFMNDLKVAMPKGKFISMSVVPLSNANGPASAYNYSALDKVVNAMVLMAYDLHSNGTAPGPVSPYSWVSQSISRAISAGVSPSKLYLGIANYGYLWTAGSTKAITIPLKVMYQHKYGAYVWNPTYKEAYDTYTSGGVKHIIWFVNDRGAKDRIQLAEKYHLAGVAFWRIGYEDAKWWNVVAKALKTPSNKTSPQSATK</sequence>
<dbReference type="PANTHER" id="PTHR46066:SF2">
    <property type="entry name" value="CHITINASE DOMAIN-CONTAINING PROTEIN 1"/>
    <property type="match status" value="1"/>
</dbReference>
<dbReference type="Pfam" id="PF00704">
    <property type="entry name" value="Glyco_hydro_18"/>
    <property type="match status" value="1"/>
</dbReference>
<keyword evidence="2" id="KW-0378">Hydrolase</keyword>
<gene>
    <name evidence="2" type="ORF">C7B46_00110</name>
</gene>
<dbReference type="SMART" id="SM00636">
    <property type="entry name" value="Glyco_18"/>
    <property type="match status" value="1"/>
</dbReference>